<evidence type="ECO:0000313" key="3">
    <source>
        <dbReference type="EMBL" id="MPC53294.1"/>
    </source>
</evidence>
<comment type="caution">
    <text evidence="3">The sequence shown here is derived from an EMBL/GenBank/DDBJ whole genome shotgun (WGS) entry which is preliminary data.</text>
</comment>
<organism evidence="3 4">
    <name type="scientific">Portunus trituberculatus</name>
    <name type="common">Swimming crab</name>
    <name type="synonym">Neptunus trituberculatus</name>
    <dbReference type="NCBI Taxonomy" id="210409"/>
    <lineage>
        <taxon>Eukaryota</taxon>
        <taxon>Metazoa</taxon>
        <taxon>Ecdysozoa</taxon>
        <taxon>Arthropoda</taxon>
        <taxon>Crustacea</taxon>
        <taxon>Multicrustacea</taxon>
        <taxon>Malacostraca</taxon>
        <taxon>Eumalacostraca</taxon>
        <taxon>Eucarida</taxon>
        <taxon>Decapoda</taxon>
        <taxon>Pleocyemata</taxon>
        <taxon>Brachyura</taxon>
        <taxon>Eubrachyura</taxon>
        <taxon>Portunoidea</taxon>
        <taxon>Portunidae</taxon>
        <taxon>Portuninae</taxon>
        <taxon>Portunus</taxon>
    </lineage>
</organism>
<accession>A0A5B7G9S2</accession>
<evidence type="ECO:0000313" key="4">
    <source>
        <dbReference type="Proteomes" id="UP000324222"/>
    </source>
</evidence>
<feature type="region of interest" description="Disordered" evidence="2">
    <location>
        <begin position="1"/>
        <end position="23"/>
    </location>
</feature>
<evidence type="ECO:0000256" key="2">
    <source>
        <dbReference type="SAM" id="MobiDB-lite"/>
    </source>
</evidence>
<feature type="coiled-coil region" evidence="1">
    <location>
        <begin position="88"/>
        <end position="115"/>
    </location>
</feature>
<reference evidence="3 4" key="1">
    <citation type="submission" date="2019-05" db="EMBL/GenBank/DDBJ databases">
        <title>Another draft genome of Portunus trituberculatus and its Hox gene families provides insights of decapod evolution.</title>
        <authorList>
            <person name="Jeong J.-H."/>
            <person name="Song I."/>
            <person name="Kim S."/>
            <person name="Choi T."/>
            <person name="Kim D."/>
            <person name="Ryu S."/>
            <person name="Kim W."/>
        </authorList>
    </citation>
    <scope>NUCLEOTIDE SEQUENCE [LARGE SCALE GENOMIC DNA]</scope>
    <source>
        <tissue evidence="3">Muscle</tissue>
    </source>
</reference>
<dbReference type="AlphaFoldDB" id="A0A5B7G9S2"/>
<evidence type="ECO:0000256" key="1">
    <source>
        <dbReference type="SAM" id="Coils"/>
    </source>
</evidence>
<protein>
    <submittedName>
        <fullName evidence="3">Uncharacterized protein</fullName>
    </submittedName>
</protein>
<dbReference type="EMBL" id="VSRR010011509">
    <property type="protein sequence ID" value="MPC53294.1"/>
    <property type="molecule type" value="Genomic_DNA"/>
</dbReference>
<proteinExistence type="predicted"/>
<gene>
    <name evidence="3" type="ORF">E2C01_047183</name>
</gene>
<sequence length="201" mass="21359">MSSLDDGSHGAKTLAGHKGKSSNRRQTITMILCLGEDKYRHKHSTTCNRSLMRDHLKITHPQAAGLTVPLQMSPSPSPSQEEVHAALWATLMDAIAELRNDMEKLNAERQQGTLDSLRAGGSVPTGSGDPNAGLTATLLCLEGLRAEVAGLNAGFLGFSSDVSSSHFNTLIMTESVSSPVVIQNIAMTLLTVPSEPSHTSE</sequence>
<dbReference type="Proteomes" id="UP000324222">
    <property type="component" value="Unassembled WGS sequence"/>
</dbReference>
<name>A0A5B7G9S2_PORTR</name>
<keyword evidence="4" id="KW-1185">Reference proteome</keyword>
<keyword evidence="1" id="KW-0175">Coiled coil</keyword>